<dbReference type="Gene3D" id="3.40.50.1820">
    <property type="entry name" value="alpha/beta hydrolase"/>
    <property type="match status" value="1"/>
</dbReference>
<dbReference type="EMBL" id="AJJH01000084">
    <property type="protein sequence ID" value="EID79150.1"/>
    <property type="molecule type" value="Genomic_DNA"/>
</dbReference>
<reference evidence="1 2" key="1">
    <citation type="journal article" date="2012" name="J. Bacteriol.">
        <title>Draft genome sequence of the nitrophenol-degrading actinomycete Rhodococcus imtechensis RKJ300.</title>
        <authorList>
            <person name="Vikram S."/>
            <person name="Kumar S."/>
            <person name="Subramanian S."/>
            <person name="Raghava G.P."/>
        </authorList>
    </citation>
    <scope>NUCLEOTIDE SEQUENCE [LARGE SCALE GENOMIC DNA]</scope>
    <source>
        <strain evidence="1 2">RKJ300</strain>
    </source>
</reference>
<accession>I0WRY4</accession>
<dbReference type="GO" id="GO:0016787">
    <property type="term" value="F:hydrolase activity"/>
    <property type="evidence" value="ECO:0007669"/>
    <property type="project" value="UniProtKB-KW"/>
</dbReference>
<keyword evidence="1" id="KW-0378">Hydrolase</keyword>
<dbReference type="InterPro" id="IPR029058">
    <property type="entry name" value="AB_hydrolase_fold"/>
</dbReference>
<dbReference type="SUPFAM" id="SSF53474">
    <property type="entry name" value="alpha/beta-Hydrolases"/>
    <property type="match status" value="1"/>
</dbReference>
<proteinExistence type="predicted"/>
<gene>
    <name evidence="1" type="ORF">W59_15001</name>
</gene>
<name>I0WRY4_RHOOP</name>
<comment type="caution">
    <text evidence="1">The sequence shown here is derived from an EMBL/GenBank/DDBJ whole genome shotgun (WGS) entry which is preliminary data.</text>
</comment>
<evidence type="ECO:0000313" key="1">
    <source>
        <dbReference type="EMBL" id="EID79150.1"/>
    </source>
</evidence>
<sequence length="55" mass="6359">MIPASHAENLRRVVPHSRVEIFPRAGHFPQLDEPALFFRVLDEFLDSASEFPRGR</sequence>
<protein>
    <submittedName>
        <fullName evidence="1">Hydrolase</fullName>
    </submittedName>
</protein>
<organism evidence="1 2">
    <name type="scientific">Rhodococcus opacus RKJ300 = JCM 13270</name>
    <dbReference type="NCBI Taxonomy" id="1165867"/>
    <lineage>
        <taxon>Bacteria</taxon>
        <taxon>Bacillati</taxon>
        <taxon>Actinomycetota</taxon>
        <taxon>Actinomycetes</taxon>
        <taxon>Mycobacteriales</taxon>
        <taxon>Nocardiaceae</taxon>
        <taxon>Rhodococcus</taxon>
    </lineage>
</organism>
<dbReference type="PATRIC" id="fig|1165867.3.peg.3051"/>
<dbReference type="Proteomes" id="UP000006447">
    <property type="component" value="Unassembled WGS sequence"/>
</dbReference>
<evidence type="ECO:0000313" key="2">
    <source>
        <dbReference type="Proteomes" id="UP000006447"/>
    </source>
</evidence>
<dbReference type="AlphaFoldDB" id="I0WRY4"/>